<dbReference type="RefSeq" id="WP_158348504.1">
    <property type="nucleotide sequence ID" value="NZ_JAHQCW010000020.1"/>
</dbReference>
<proteinExistence type="predicted"/>
<keyword evidence="2" id="KW-1185">Reference proteome</keyword>
<reference evidence="1" key="1">
    <citation type="submission" date="2021-06" db="EMBL/GenBank/DDBJ databases">
        <title>Description of novel taxa of the family Lachnospiraceae.</title>
        <authorList>
            <person name="Chaplin A.V."/>
            <person name="Sokolova S.R."/>
            <person name="Pikina A.P."/>
            <person name="Korzhanova M."/>
            <person name="Belova V."/>
            <person name="Korostin D."/>
            <person name="Efimov B.A."/>
        </authorList>
    </citation>
    <scope>NUCLEOTIDE SEQUENCE</scope>
    <source>
        <strain evidence="1">ASD5720</strain>
    </source>
</reference>
<dbReference type="AlphaFoldDB" id="A0A949JY66"/>
<dbReference type="Proteomes" id="UP000712157">
    <property type="component" value="Unassembled WGS sequence"/>
</dbReference>
<sequence>MKNKKMAAGIAGLAIVALVGGSLAYFNQTMSASNNFSTKQYGSTLTEDFTPEEGKDWEPGVEVNKDVEVVNTGDMPVVVRVKLEEKWTRAGEDAAYKTNDAVVTTAAVSQVDPEDGLTPAQDGTVVAKNLITTGWTKADDGWYYFNTQLEAAASTQKFLDSVTLAADTDMGKYTVTKYYTELEDIKAAEAAGVTGDAATGWKEYTDPMPMTALHNKTVTAADPDAVGYSGSNYSLTITAQTCQATDKAVNAFFGKDVDGVTPVTIPADVLAGWNLQAEDIQ</sequence>
<gene>
    <name evidence="1" type="ORF">KTH89_12580</name>
</gene>
<organism evidence="1 2">
    <name type="scientific">Diplocloster agilis</name>
    <dbReference type="NCBI Taxonomy" id="2850323"/>
    <lineage>
        <taxon>Bacteria</taxon>
        <taxon>Bacillati</taxon>
        <taxon>Bacillota</taxon>
        <taxon>Clostridia</taxon>
        <taxon>Lachnospirales</taxon>
        <taxon>Lachnospiraceae</taxon>
        <taxon>Diplocloster</taxon>
    </lineage>
</organism>
<protein>
    <submittedName>
        <fullName evidence="1">BsaA family SipW-dependent biofilm matrix protein</fullName>
    </submittedName>
</protein>
<dbReference type="NCBIfam" id="TIGR04088">
    <property type="entry name" value="cognate_SipW"/>
    <property type="match status" value="1"/>
</dbReference>
<dbReference type="EMBL" id="JAHQCW010000020">
    <property type="protein sequence ID" value="MBU9737378.1"/>
    <property type="molecule type" value="Genomic_DNA"/>
</dbReference>
<comment type="caution">
    <text evidence="1">The sequence shown here is derived from an EMBL/GenBank/DDBJ whole genome shotgun (WGS) entry which is preliminary data.</text>
</comment>
<accession>A0A949JY66</accession>
<dbReference type="InterPro" id="IPR024008">
    <property type="entry name" value="BsaA"/>
</dbReference>
<name>A0A949JY66_9FIRM</name>
<evidence type="ECO:0000313" key="1">
    <source>
        <dbReference type="EMBL" id="MBU9737378.1"/>
    </source>
</evidence>
<dbReference type="InterPro" id="IPR023833">
    <property type="entry name" value="Signal_pept_SipW-depend-type"/>
</dbReference>
<evidence type="ECO:0000313" key="2">
    <source>
        <dbReference type="Proteomes" id="UP000712157"/>
    </source>
</evidence>
<dbReference type="NCBIfam" id="TIGR04090">
    <property type="entry name" value="exp_by_SipW_IV"/>
    <property type="match status" value="1"/>
</dbReference>